<organism evidence="8 9">
    <name type="scientific">Clostridium butyricum</name>
    <dbReference type="NCBI Taxonomy" id="1492"/>
    <lineage>
        <taxon>Bacteria</taxon>
        <taxon>Bacillati</taxon>
        <taxon>Bacillota</taxon>
        <taxon>Clostridia</taxon>
        <taxon>Eubacteriales</taxon>
        <taxon>Clostridiaceae</taxon>
        <taxon>Clostridium</taxon>
    </lineage>
</organism>
<evidence type="ECO:0000256" key="7">
    <source>
        <dbReference type="ARBA" id="ARBA00093797"/>
    </source>
</evidence>
<comment type="caution">
    <text evidence="8">The sequence shown here is derived from an EMBL/GenBank/DDBJ whole genome shotgun (WGS) entry which is preliminary data.</text>
</comment>
<dbReference type="Pfam" id="PF05400">
    <property type="entry name" value="FliT"/>
    <property type="match status" value="1"/>
</dbReference>
<comment type="similarity">
    <text evidence="6">Belongs to the bacillales FliT family.</text>
</comment>
<dbReference type="EMBL" id="BKBC01000005">
    <property type="protein sequence ID" value="GEQ20110.1"/>
    <property type="molecule type" value="Genomic_DNA"/>
</dbReference>
<evidence type="ECO:0000313" key="9">
    <source>
        <dbReference type="Proteomes" id="UP000321089"/>
    </source>
</evidence>
<comment type="subcellular location">
    <subcellularLocation>
        <location evidence="1">Cytoplasm</location>
        <location evidence="1">Cytosol</location>
    </subcellularLocation>
</comment>
<reference evidence="8 9" key="1">
    <citation type="submission" date="2019-07" db="EMBL/GenBank/DDBJ databases">
        <title>Whole genome shotgun sequence of Clostridium butyricum NBRC 3858.</title>
        <authorList>
            <person name="Hosoyama A."/>
            <person name="Uohara A."/>
            <person name="Ohji S."/>
            <person name="Ichikawa N."/>
        </authorList>
    </citation>
    <scope>NUCLEOTIDE SEQUENCE [LARGE SCALE GENOMIC DNA]</scope>
    <source>
        <strain evidence="8 9">NBRC 3858</strain>
    </source>
</reference>
<keyword evidence="2" id="KW-0963">Cytoplasm</keyword>
<evidence type="ECO:0000256" key="2">
    <source>
        <dbReference type="ARBA" id="ARBA00022490"/>
    </source>
</evidence>
<dbReference type="RefSeq" id="WP_146867948.1">
    <property type="nucleotide sequence ID" value="NZ_BKBC01000005.1"/>
</dbReference>
<evidence type="ECO:0000256" key="3">
    <source>
        <dbReference type="ARBA" id="ARBA00022795"/>
    </source>
</evidence>
<keyword evidence="3" id="KW-1005">Bacterial flagellum biogenesis</keyword>
<keyword evidence="4" id="KW-0143">Chaperone</keyword>
<name>A0A512TIN6_CLOBU</name>
<evidence type="ECO:0000256" key="1">
    <source>
        <dbReference type="ARBA" id="ARBA00004514"/>
    </source>
</evidence>
<evidence type="ECO:0000256" key="5">
    <source>
        <dbReference type="ARBA" id="ARBA00093765"/>
    </source>
</evidence>
<proteinExistence type="inferred from homology"/>
<protein>
    <recommendedName>
        <fullName evidence="7">Flagellar protein FliT</fullName>
    </recommendedName>
</protein>
<dbReference type="InterPro" id="IPR008622">
    <property type="entry name" value="FliT"/>
</dbReference>
<evidence type="ECO:0000256" key="4">
    <source>
        <dbReference type="ARBA" id="ARBA00023186"/>
    </source>
</evidence>
<comment type="function">
    <text evidence="5">May act as an export chaperone for the filament capping protein FliD.</text>
</comment>
<dbReference type="AlphaFoldDB" id="A0A512TIN6"/>
<dbReference type="Proteomes" id="UP000321089">
    <property type="component" value="Unassembled WGS sequence"/>
</dbReference>
<evidence type="ECO:0000313" key="8">
    <source>
        <dbReference type="EMBL" id="GEQ20110.1"/>
    </source>
</evidence>
<evidence type="ECO:0000256" key="6">
    <source>
        <dbReference type="ARBA" id="ARBA00093785"/>
    </source>
</evidence>
<gene>
    <name evidence="8" type="ORF">CBU02nite_06160</name>
</gene>
<sequence length="111" mass="13402">MNLEESFIQYKNITLNIIHMVKAEEYERLEEIFKQRQLVLDNISKIEYSKEELKKFHLLYDIDKLEKILSLEMKIKKESLLEKIKENNKRQAAMKGYNNLSTRAVFLSKEF</sequence>
<accession>A0A512TIN6</accession>